<feature type="domain" description="Aminotransferase class I/classII large" evidence="10">
    <location>
        <begin position="35"/>
        <end position="402"/>
    </location>
</feature>
<evidence type="ECO:0000256" key="3">
    <source>
        <dbReference type="ARBA" id="ARBA00013138"/>
    </source>
</evidence>
<dbReference type="GO" id="GO:0010285">
    <property type="term" value="F:L,L-diaminopimelate aminotransferase activity"/>
    <property type="evidence" value="ECO:0007669"/>
    <property type="project" value="UniProtKB-EC"/>
</dbReference>
<protein>
    <recommendedName>
        <fullName evidence="4 9">LL-diaminopimelate aminotransferase</fullName>
        <ecNumber evidence="3 9">2.6.1.83</ecNumber>
    </recommendedName>
</protein>
<dbReference type="InterPro" id="IPR015421">
    <property type="entry name" value="PyrdxlP-dep_Trfase_major"/>
</dbReference>
<dbReference type="PANTHER" id="PTHR43144">
    <property type="entry name" value="AMINOTRANSFERASE"/>
    <property type="match status" value="1"/>
</dbReference>
<evidence type="ECO:0000256" key="8">
    <source>
        <dbReference type="ARBA" id="ARBA00051934"/>
    </source>
</evidence>
<keyword evidence="6 11" id="KW-0808">Transferase</keyword>
<dbReference type="UniPathway" id="UPA00034">
    <property type="reaction ID" value="UER00466"/>
</dbReference>
<reference evidence="11 12" key="1">
    <citation type="submission" date="2020-08" db="EMBL/GenBank/DDBJ databases">
        <title>Genomic Encyclopedia of Type Strains, Phase IV (KMG-IV): sequencing the most valuable type-strain genomes for metagenomic binning, comparative biology and taxonomic classification.</title>
        <authorList>
            <person name="Goeker M."/>
        </authorList>
    </citation>
    <scope>NUCLEOTIDE SEQUENCE [LARGE SCALE GENOMIC DNA]</scope>
    <source>
        <strain evidence="11 12">DSM 28570</strain>
    </source>
</reference>
<keyword evidence="7" id="KW-0663">Pyridoxal phosphate</keyword>
<dbReference type="NCBIfam" id="TIGR03542">
    <property type="entry name" value="DAPAT_plant"/>
    <property type="match status" value="1"/>
</dbReference>
<accession>A0A840ULP6</accession>
<evidence type="ECO:0000256" key="2">
    <source>
        <dbReference type="ARBA" id="ARBA00004982"/>
    </source>
</evidence>
<sequence>MITINEHYLKLQASYLFSDIAKRVAAFQEQNPEIEIIKLGIGDVTRPLPRACIDAFHKAVEEMASEASFRGYGPEQGYAFLREAIAANDFQARGADIQADEIFVSDGAKCDTGNIQELFSQDIKIAIPDPVYPVYLDTNVMAGRTGAYVDGRYQGIVYLDSTKENNFVPALPREKVDLIYLCFPNNPTGSTISTAELKTWVDYAREHQALILFDAAYEIFIRDQSLPHTIYEIEGAKEVAIEFRSYSKSAGFTGTRCAYTVIPKECTAYDRNGGRQPLHSLWNRRHCTKFNGVSYPVQRAAEAVYSEEGKTQTRELADYYLHNAASVRRAMQDLGFFFVGGENSPYVWINGGRDSWDFFDMLLNKAGVVCTPGAGFGRCGNGYIRISAFNSHEKVEKAMKRLKDALS</sequence>
<dbReference type="Pfam" id="PF00155">
    <property type="entry name" value="Aminotran_1_2"/>
    <property type="match status" value="1"/>
</dbReference>
<dbReference type="EMBL" id="JACHEO010000001">
    <property type="protein sequence ID" value="MBB5346525.1"/>
    <property type="molecule type" value="Genomic_DNA"/>
</dbReference>
<dbReference type="Gene3D" id="3.40.640.10">
    <property type="entry name" value="Type I PLP-dependent aspartate aminotransferase-like (Major domain)"/>
    <property type="match status" value="1"/>
</dbReference>
<evidence type="ECO:0000256" key="9">
    <source>
        <dbReference type="NCBIfam" id="TIGR03542"/>
    </source>
</evidence>
<evidence type="ECO:0000259" key="10">
    <source>
        <dbReference type="Pfam" id="PF00155"/>
    </source>
</evidence>
<evidence type="ECO:0000313" key="12">
    <source>
        <dbReference type="Proteomes" id="UP000539642"/>
    </source>
</evidence>
<keyword evidence="12" id="KW-1185">Reference proteome</keyword>
<evidence type="ECO:0000256" key="4">
    <source>
        <dbReference type="ARBA" id="ARBA00018052"/>
    </source>
</evidence>
<dbReference type="InterPro" id="IPR019942">
    <property type="entry name" value="DapL/ALD1"/>
</dbReference>
<comment type="cofactor">
    <cofactor evidence="1">
        <name>pyridoxal 5'-phosphate</name>
        <dbReference type="ChEBI" id="CHEBI:597326"/>
    </cofactor>
</comment>
<dbReference type="AlphaFoldDB" id="A0A840ULP6"/>
<gene>
    <name evidence="11" type="ORF">HNQ81_000232</name>
</gene>
<dbReference type="InterPro" id="IPR015422">
    <property type="entry name" value="PyrdxlP-dep_Trfase_small"/>
</dbReference>
<dbReference type="HAMAP" id="MF_01642">
    <property type="entry name" value="DapL_aminotrans_1"/>
    <property type="match status" value="1"/>
</dbReference>
<dbReference type="EC" id="2.6.1.83" evidence="3 9"/>
<keyword evidence="5 11" id="KW-0032">Aminotransferase</keyword>
<dbReference type="GO" id="GO:0030170">
    <property type="term" value="F:pyridoxal phosphate binding"/>
    <property type="evidence" value="ECO:0007669"/>
    <property type="project" value="UniProtKB-UniRule"/>
</dbReference>
<comment type="catalytic activity">
    <reaction evidence="8">
        <text>(2S,6S)-2,6-diaminopimelate + 2-oxoglutarate = (S)-2,3,4,5-tetrahydrodipicolinate + L-glutamate + H2O + H(+)</text>
        <dbReference type="Rhea" id="RHEA:23988"/>
        <dbReference type="ChEBI" id="CHEBI:15377"/>
        <dbReference type="ChEBI" id="CHEBI:15378"/>
        <dbReference type="ChEBI" id="CHEBI:16810"/>
        <dbReference type="ChEBI" id="CHEBI:16845"/>
        <dbReference type="ChEBI" id="CHEBI:29985"/>
        <dbReference type="ChEBI" id="CHEBI:57609"/>
        <dbReference type="EC" id="2.6.1.83"/>
    </reaction>
</comment>
<dbReference type="FunFam" id="3.40.640.10:FF:000099">
    <property type="entry name" value="LL-diaminopimelate aminotransferase, chloroplastic"/>
    <property type="match status" value="1"/>
</dbReference>
<organism evidence="11 12">
    <name type="scientific">Desulfoprunum benzoelyticum</name>
    <dbReference type="NCBI Taxonomy" id="1506996"/>
    <lineage>
        <taxon>Bacteria</taxon>
        <taxon>Pseudomonadati</taxon>
        <taxon>Thermodesulfobacteriota</taxon>
        <taxon>Desulfobulbia</taxon>
        <taxon>Desulfobulbales</taxon>
        <taxon>Desulfobulbaceae</taxon>
        <taxon>Desulfoprunum</taxon>
    </lineage>
</organism>
<dbReference type="InterPro" id="IPR015424">
    <property type="entry name" value="PyrdxlP-dep_Trfase"/>
</dbReference>
<comment type="pathway">
    <text evidence="2">Amino-acid biosynthesis; L-lysine biosynthesis via DAP pathway; LL-2,6-diaminopimelate from (S)-tetrahydrodipicolinate (aminotransferase route): step 1/1.</text>
</comment>
<evidence type="ECO:0000256" key="6">
    <source>
        <dbReference type="ARBA" id="ARBA00022679"/>
    </source>
</evidence>
<comment type="caution">
    <text evidence="11">The sequence shown here is derived from an EMBL/GenBank/DDBJ whole genome shotgun (WGS) entry which is preliminary data.</text>
</comment>
<dbReference type="RefSeq" id="WP_183347447.1">
    <property type="nucleotide sequence ID" value="NZ_JACHEO010000001.1"/>
</dbReference>
<evidence type="ECO:0000256" key="7">
    <source>
        <dbReference type="ARBA" id="ARBA00022898"/>
    </source>
</evidence>
<dbReference type="CDD" id="cd00609">
    <property type="entry name" value="AAT_like"/>
    <property type="match status" value="1"/>
</dbReference>
<dbReference type="InterPro" id="IPR004839">
    <property type="entry name" value="Aminotransferase_I/II_large"/>
</dbReference>
<name>A0A840ULP6_9BACT</name>
<dbReference type="SUPFAM" id="SSF53383">
    <property type="entry name" value="PLP-dependent transferases"/>
    <property type="match status" value="1"/>
</dbReference>
<dbReference type="Proteomes" id="UP000539642">
    <property type="component" value="Unassembled WGS sequence"/>
</dbReference>
<evidence type="ECO:0000256" key="1">
    <source>
        <dbReference type="ARBA" id="ARBA00001933"/>
    </source>
</evidence>
<evidence type="ECO:0000256" key="5">
    <source>
        <dbReference type="ARBA" id="ARBA00022576"/>
    </source>
</evidence>
<dbReference type="Gene3D" id="3.90.1150.10">
    <property type="entry name" value="Aspartate Aminotransferase, domain 1"/>
    <property type="match status" value="1"/>
</dbReference>
<evidence type="ECO:0000313" key="11">
    <source>
        <dbReference type="EMBL" id="MBB5346525.1"/>
    </source>
</evidence>
<proteinExistence type="inferred from homology"/>
<dbReference type="GO" id="GO:0009089">
    <property type="term" value="P:lysine biosynthetic process via diaminopimelate"/>
    <property type="evidence" value="ECO:0007669"/>
    <property type="project" value="UniProtKB-UniPathway"/>
</dbReference>